<reference evidence="1 2" key="1">
    <citation type="journal article" date="2016" name="Nat. Commun.">
        <title>Thousands of microbial genomes shed light on interconnected biogeochemical processes in an aquifer system.</title>
        <authorList>
            <person name="Anantharaman K."/>
            <person name="Brown C.T."/>
            <person name="Hug L.A."/>
            <person name="Sharon I."/>
            <person name="Castelle C.J."/>
            <person name="Probst A.J."/>
            <person name="Thomas B.C."/>
            <person name="Singh A."/>
            <person name="Wilkins M.J."/>
            <person name="Karaoz U."/>
            <person name="Brodie E.L."/>
            <person name="Williams K.H."/>
            <person name="Hubbard S.S."/>
            <person name="Banfield J.F."/>
        </authorList>
    </citation>
    <scope>NUCLEOTIDE SEQUENCE [LARGE SCALE GENOMIC DNA]</scope>
</reference>
<dbReference type="InterPro" id="IPR027396">
    <property type="entry name" value="DsrEFH-like"/>
</dbReference>
<evidence type="ECO:0000313" key="2">
    <source>
        <dbReference type="Proteomes" id="UP000178040"/>
    </source>
</evidence>
<dbReference type="SUPFAM" id="SSF75169">
    <property type="entry name" value="DsrEFH-like"/>
    <property type="match status" value="1"/>
</dbReference>
<sequence>MKLGFILSTNNAETNWNAFRLANLAVSKGDMVTVFLIGEGVEYNKNSSTQFDIKRQINKLLKSDNSRIIACGTCMNIREQKGSKECPAGGIKDLYELIINSDKVITF</sequence>
<organism evidence="1 2">
    <name type="scientific">Candidatus Roizmanbacteria bacterium RIFCSPLOWO2_01_FULL_37_16</name>
    <dbReference type="NCBI Taxonomy" id="1802058"/>
    <lineage>
        <taxon>Bacteria</taxon>
        <taxon>Candidatus Roizmaniibacteriota</taxon>
    </lineage>
</organism>
<evidence type="ECO:0000313" key="1">
    <source>
        <dbReference type="EMBL" id="OGK45685.1"/>
    </source>
</evidence>
<dbReference type="Gene3D" id="3.40.1260.10">
    <property type="entry name" value="DsrEFH-like"/>
    <property type="match status" value="1"/>
</dbReference>
<accession>A0A1F7IQP5</accession>
<dbReference type="EMBL" id="MGAI01000003">
    <property type="protein sequence ID" value="OGK45685.1"/>
    <property type="molecule type" value="Genomic_DNA"/>
</dbReference>
<name>A0A1F7IQP5_9BACT</name>
<dbReference type="Proteomes" id="UP000178040">
    <property type="component" value="Unassembled WGS sequence"/>
</dbReference>
<comment type="caution">
    <text evidence="1">The sequence shown here is derived from an EMBL/GenBank/DDBJ whole genome shotgun (WGS) entry which is preliminary data.</text>
</comment>
<dbReference type="Pfam" id="PF02635">
    <property type="entry name" value="DsrE"/>
    <property type="match status" value="1"/>
</dbReference>
<dbReference type="InterPro" id="IPR003787">
    <property type="entry name" value="Sulphur_relay_DsrE/F-like"/>
</dbReference>
<gene>
    <name evidence="1" type="ORF">A3B40_04365</name>
</gene>
<proteinExistence type="predicted"/>
<protein>
    <submittedName>
        <fullName evidence="1">Uncharacterized protein</fullName>
    </submittedName>
</protein>
<dbReference type="AlphaFoldDB" id="A0A1F7IQP5"/>